<gene>
    <name evidence="2" type="ORF">2050HW_00318</name>
</gene>
<keyword evidence="3" id="KW-1185">Reference proteome</keyword>
<dbReference type="Pfam" id="PF00149">
    <property type="entry name" value="Metallophos"/>
    <property type="match status" value="1"/>
</dbReference>
<dbReference type="SUPFAM" id="SSF56300">
    <property type="entry name" value="Metallo-dependent phosphatases"/>
    <property type="match status" value="1"/>
</dbReference>
<protein>
    <submittedName>
        <fullName evidence="2">Putative nuclease SbcCD D subunit</fullName>
    </submittedName>
</protein>
<dbReference type="EMBL" id="MF285618">
    <property type="protein sequence ID" value="ATA65653.1"/>
    <property type="molecule type" value="Genomic_DNA"/>
</dbReference>
<dbReference type="Proteomes" id="UP000223363">
    <property type="component" value="Segment"/>
</dbReference>
<dbReference type="GO" id="GO:0016787">
    <property type="term" value="F:hydrolase activity"/>
    <property type="evidence" value="ECO:0007669"/>
    <property type="project" value="InterPro"/>
</dbReference>
<accession>A0A289ZTV8</accession>
<evidence type="ECO:0000313" key="3">
    <source>
        <dbReference type="Proteomes" id="UP000223363"/>
    </source>
</evidence>
<evidence type="ECO:0000313" key="2">
    <source>
        <dbReference type="EMBL" id="ATA65653.1"/>
    </source>
</evidence>
<reference evidence="3" key="1">
    <citation type="submission" date="2017-06" db="EMBL/GenBank/DDBJ databases">
        <authorList>
            <person name="Zhao X."/>
        </authorList>
    </citation>
    <scope>NUCLEOTIDE SEQUENCE [LARGE SCALE GENOMIC DNA]</scope>
</reference>
<sequence>MISDEKGLRIGLVSDVHFFHKRTRSPRMLAAIRRLFPDNDETGELDIIAITGDWTDHLVSLDDPDVYFAQEAAIYLMRLCAKRDIDLIVLEGTKSHDRNQNIMFDKLNKILELGCNVIYRDTLCIEYLEKHGINILFLPDEWSPNAEVTLQQAKDLIHSRGLAKVDFVFMHGGFTYQLPGIPSPALHDAVAWSELVEYAVFSGHIHTHSRYLNVMSVGSLERLGHGEEENKGVVYMTYANGRETDYVRKFNHDARIYRTLDVQGMEINDVLQIIDSEGPWEPGSAIRLLFDPEDPKMAIMEAVKAIYGDIEFTEKVNGKKLKTMHRGTAFVQQKYVATPITRANVSSLLEKRWSDRGTDSATIEEHLDLVRGLL</sequence>
<dbReference type="Gene3D" id="3.60.21.10">
    <property type="match status" value="1"/>
</dbReference>
<proteinExistence type="predicted"/>
<dbReference type="InterPro" id="IPR029052">
    <property type="entry name" value="Metallo-depent_PP-like"/>
</dbReference>
<dbReference type="CDD" id="cd00838">
    <property type="entry name" value="MPP_superfamily"/>
    <property type="match status" value="1"/>
</dbReference>
<evidence type="ECO:0000259" key="1">
    <source>
        <dbReference type="Pfam" id="PF00149"/>
    </source>
</evidence>
<organism evidence="2 3">
    <name type="scientific">Serratia phage vB_SmaM_ 2050HW</name>
    <dbReference type="NCBI Taxonomy" id="2024252"/>
    <lineage>
        <taxon>Viruses</taxon>
        <taxon>Duplodnaviria</taxon>
        <taxon>Heunggongvirae</taxon>
        <taxon>Uroviricota</taxon>
        <taxon>Caudoviricetes</taxon>
        <taxon>Chimalliviridae</taxon>
        <taxon>Moabitevirus</taxon>
        <taxon>Moabitevirus mv2050HW</taxon>
    </lineage>
</organism>
<dbReference type="InterPro" id="IPR004843">
    <property type="entry name" value="Calcineurin-like_PHP"/>
</dbReference>
<feature type="domain" description="Calcineurin-like phosphoesterase" evidence="1">
    <location>
        <begin position="8"/>
        <end position="207"/>
    </location>
</feature>
<name>A0A289ZTV8_9CAUD</name>